<protein>
    <recommendedName>
        <fullName evidence="4">DUF4136 domain-containing protein</fullName>
    </recommendedName>
</protein>
<accession>A0A916ZW84</accession>
<keyword evidence="3" id="KW-1185">Reference proteome</keyword>
<feature type="signal peptide" evidence="1">
    <location>
        <begin position="1"/>
        <end position="21"/>
    </location>
</feature>
<comment type="caution">
    <text evidence="2">The sequence shown here is derived from an EMBL/GenBank/DDBJ whole genome shotgun (WGS) entry which is preliminary data.</text>
</comment>
<organism evidence="2 3">
    <name type="scientific">Primorskyibacter flagellatus</name>
    <dbReference type="NCBI Taxonomy" id="1387277"/>
    <lineage>
        <taxon>Bacteria</taxon>
        <taxon>Pseudomonadati</taxon>
        <taxon>Pseudomonadota</taxon>
        <taxon>Alphaproteobacteria</taxon>
        <taxon>Rhodobacterales</taxon>
        <taxon>Roseobacteraceae</taxon>
        <taxon>Primorskyibacter</taxon>
    </lineage>
</organism>
<dbReference type="Proteomes" id="UP000612855">
    <property type="component" value="Unassembled WGS sequence"/>
</dbReference>
<evidence type="ECO:0000313" key="3">
    <source>
        <dbReference type="Proteomes" id="UP000612855"/>
    </source>
</evidence>
<evidence type="ECO:0000313" key="2">
    <source>
        <dbReference type="EMBL" id="GGE16591.1"/>
    </source>
</evidence>
<feature type="chain" id="PRO_5037839099" description="DUF4136 domain-containing protein" evidence="1">
    <location>
        <begin position="22"/>
        <end position="204"/>
    </location>
</feature>
<dbReference type="EMBL" id="BMFJ01000001">
    <property type="protein sequence ID" value="GGE16591.1"/>
    <property type="molecule type" value="Genomic_DNA"/>
</dbReference>
<dbReference type="PROSITE" id="PS51257">
    <property type="entry name" value="PROKAR_LIPOPROTEIN"/>
    <property type="match status" value="1"/>
</dbReference>
<gene>
    <name evidence="2" type="ORF">GCM10011360_01660</name>
</gene>
<evidence type="ECO:0000256" key="1">
    <source>
        <dbReference type="SAM" id="SignalP"/>
    </source>
</evidence>
<reference evidence="3" key="1">
    <citation type="journal article" date="2019" name="Int. J. Syst. Evol. Microbiol.">
        <title>The Global Catalogue of Microorganisms (GCM) 10K type strain sequencing project: providing services to taxonomists for standard genome sequencing and annotation.</title>
        <authorList>
            <consortium name="The Broad Institute Genomics Platform"/>
            <consortium name="The Broad Institute Genome Sequencing Center for Infectious Disease"/>
            <person name="Wu L."/>
            <person name="Ma J."/>
        </authorList>
    </citation>
    <scope>NUCLEOTIDE SEQUENCE [LARGE SCALE GENOMIC DNA]</scope>
    <source>
        <strain evidence="3">CGMCC 1.12664</strain>
    </source>
</reference>
<keyword evidence="1" id="KW-0732">Signal</keyword>
<proteinExistence type="predicted"/>
<dbReference type="RefSeq" id="WP_188475741.1">
    <property type="nucleotide sequence ID" value="NZ_BMFJ01000001.1"/>
</dbReference>
<name>A0A916ZW84_9RHOB</name>
<evidence type="ECO:0008006" key="4">
    <source>
        <dbReference type="Google" id="ProtNLM"/>
    </source>
</evidence>
<dbReference type="AlphaFoldDB" id="A0A916ZW84"/>
<sequence>MIRLIIALFTLATLIGCTSSADLKEPPADLGNFRLGHNVVVASKMRKAGLSRDATQEEWVASLTGAIDERFGRYEGDRLYHIGVSVEGFSIAPAGVPLLVSPKSILLIRATVWDDQLGRKLNEEAKQFTVFESLSEETVVGSGLTQTKEEQMQNLSRNAAKMIQTWMLEHPEWFPGIGSGKTPMAPATAKAAEAAAVSAPAVEG</sequence>